<feature type="compositionally biased region" description="Polar residues" evidence="1">
    <location>
        <begin position="269"/>
        <end position="286"/>
    </location>
</feature>
<keyword evidence="3" id="KW-1185">Reference proteome</keyword>
<feature type="compositionally biased region" description="Basic and acidic residues" evidence="1">
    <location>
        <begin position="205"/>
        <end position="226"/>
    </location>
</feature>
<feature type="compositionally biased region" description="Basic and acidic residues" evidence="1">
    <location>
        <begin position="287"/>
        <end position="297"/>
    </location>
</feature>
<feature type="region of interest" description="Disordered" evidence="1">
    <location>
        <begin position="1"/>
        <end position="343"/>
    </location>
</feature>
<evidence type="ECO:0000313" key="3">
    <source>
        <dbReference type="Proteomes" id="UP000553632"/>
    </source>
</evidence>
<dbReference type="AlphaFoldDB" id="A0A7J6RN25"/>
<protein>
    <submittedName>
        <fullName evidence="2">Uncharacterized protein</fullName>
    </submittedName>
</protein>
<feature type="non-terminal residue" evidence="2">
    <location>
        <position position="343"/>
    </location>
</feature>
<organism evidence="2 3">
    <name type="scientific">Perkinsus olseni</name>
    <name type="common">Perkinsus atlanticus</name>
    <dbReference type="NCBI Taxonomy" id="32597"/>
    <lineage>
        <taxon>Eukaryota</taxon>
        <taxon>Sar</taxon>
        <taxon>Alveolata</taxon>
        <taxon>Perkinsozoa</taxon>
        <taxon>Perkinsea</taxon>
        <taxon>Perkinsida</taxon>
        <taxon>Perkinsidae</taxon>
        <taxon>Perkinsus</taxon>
    </lineage>
</organism>
<gene>
    <name evidence="2" type="ORF">FOZ63_013049</name>
</gene>
<accession>A0A7J6RN25</accession>
<name>A0A7J6RN25_PEROL</name>
<dbReference type="EMBL" id="JABANO010024409">
    <property type="protein sequence ID" value="KAF4721937.1"/>
    <property type="molecule type" value="Genomic_DNA"/>
</dbReference>
<comment type="caution">
    <text evidence="2">The sequence shown here is derived from an EMBL/GenBank/DDBJ whole genome shotgun (WGS) entry which is preliminary data.</text>
</comment>
<feature type="compositionally biased region" description="Low complexity" evidence="1">
    <location>
        <begin position="94"/>
        <end position="108"/>
    </location>
</feature>
<dbReference type="Proteomes" id="UP000553632">
    <property type="component" value="Unassembled WGS sequence"/>
</dbReference>
<sequence>MNAGTARRGALSSITKRTGRGSGLPRTHTRGGLIGSGTPPARGALRGRGGGVAGPSRMMQSRGGRGRAVPKAGRIVRATWRTPPPPLARGGSTSSLPRSMRVPSSSSSFARYAGDPDGRSPKSLPLGRPPPSRAAGGLVDLTHPEEGLRVPRPSLTGLPKAGRVFTADSTAKALHRRSLPPPLPPGRPITSTDRPPTDPSPIKRRLVERAPRRTEKHPFPTERQPRPIEGACDPSQRSRPPPTRPLPKPDVPKEGAGGILERMRGLQARLNTLASANAGSSTSTQRPADHSGDLQDRRGRKRRLEECEPAAPQTSSSARAPTGEVMESTSDETGGDLPQLSRE</sequence>
<reference evidence="2 3" key="1">
    <citation type="submission" date="2020-04" db="EMBL/GenBank/DDBJ databases">
        <title>Perkinsus olseni comparative genomics.</title>
        <authorList>
            <person name="Bogema D.R."/>
        </authorList>
    </citation>
    <scope>NUCLEOTIDE SEQUENCE [LARGE SCALE GENOMIC DNA]</scope>
    <source>
        <strain evidence="2 3">ATCC PRA-207</strain>
    </source>
</reference>
<evidence type="ECO:0000256" key="1">
    <source>
        <dbReference type="SAM" id="MobiDB-lite"/>
    </source>
</evidence>
<proteinExistence type="predicted"/>
<evidence type="ECO:0000313" key="2">
    <source>
        <dbReference type="EMBL" id="KAF4721937.1"/>
    </source>
</evidence>
<feature type="compositionally biased region" description="Pro residues" evidence="1">
    <location>
        <begin position="239"/>
        <end position="249"/>
    </location>
</feature>